<gene>
    <name evidence="5" type="ORF">AV926_10055</name>
</gene>
<evidence type="ECO:0000313" key="6">
    <source>
        <dbReference type="Proteomes" id="UP000076630"/>
    </source>
</evidence>
<feature type="signal peptide" evidence="1">
    <location>
        <begin position="1"/>
        <end position="27"/>
    </location>
</feature>
<dbReference type="InterPro" id="IPR051918">
    <property type="entry name" value="STPP_CPPED1"/>
</dbReference>
<dbReference type="GO" id="GO:0016787">
    <property type="term" value="F:hydrolase activity"/>
    <property type="evidence" value="ECO:0007669"/>
    <property type="project" value="InterPro"/>
</dbReference>
<feature type="domain" description="Calcineurin-like phosphoesterase N-terminal" evidence="4">
    <location>
        <begin position="51"/>
        <end position="127"/>
    </location>
</feature>
<dbReference type="Pfam" id="PF16370">
    <property type="entry name" value="MetallophosC"/>
    <property type="match status" value="1"/>
</dbReference>
<evidence type="ECO:0000259" key="3">
    <source>
        <dbReference type="Pfam" id="PF16370"/>
    </source>
</evidence>
<dbReference type="InterPro" id="IPR032285">
    <property type="entry name" value="Metallophos_N"/>
</dbReference>
<dbReference type="InterPro" id="IPR004843">
    <property type="entry name" value="Calcineurin-like_PHP"/>
</dbReference>
<dbReference type="EMBL" id="LQNU01000055">
    <property type="protein sequence ID" value="KZE80747.1"/>
    <property type="molecule type" value="Genomic_DNA"/>
</dbReference>
<dbReference type="InterPro" id="IPR006311">
    <property type="entry name" value="TAT_signal"/>
</dbReference>
<feature type="domain" description="Calcineurin-like phosphoesterase C-terminal" evidence="3">
    <location>
        <begin position="350"/>
        <end position="497"/>
    </location>
</feature>
<name>A0A163Z0G7_9FLAO</name>
<dbReference type="Pfam" id="PF00149">
    <property type="entry name" value="Metallophos"/>
    <property type="match status" value="1"/>
</dbReference>
<comment type="caution">
    <text evidence="5">The sequence shown here is derived from an EMBL/GenBank/DDBJ whole genome shotgun (WGS) entry which is preliminary data.</text>
</comment>
<dbReference type="OrthoDB" id="1776264at2"/>
<dbReference type="SUPFAM" id="SSF56300">
    <property type="entry name" value="Metallo-dependent phosphatases"/>
    <property type="match status" value="1"/>
</dbReference>
<feature type="chain" id="PRO_5007848104" evidence="1">
    <location>
        <begin position="28"/>
        <end position="503"/>
    </location>
</feature>
<dbReference type="InterPro" id="IPR032288">
    <property type="entry name" value="Metallophos_C"/>
</dbReference>
<proteinExistence type="predicted"/>
<accession>A0A163Z0G7</accession>
<evidence type="ECO:0000256" key="1">
    <source>
        <dbReference type="SAM" id="SignalP"/>
    </source>
</evidence>
<keyword evidence="1" id="KW-0732">Signal</keyword>
<feature type="domain" description="Calcineurin-like phosphoesterase" evidence="2">
    <location>
        <begin position="140"/>
        <end position="337"/>
    </location>
</feature>
<evidence type="ECO:0000259" key="4">
    <source>
        <dbReference type="Pfam" id="PF16371"/>
    </source>
</evidence>
<dbReference type="PANTHER" id="PTHR43143">
    <property type="entry name" value="METALLOPHOSPHOESTERASE, CALCINEURIN SUPERFAMILY"/>
    <property type="match status" value="1"/>
</dbReference>
<dbReference type="Pfam" id="PF16371">
    <property type="entry name" value="MetallophosN"/>
    <property type="match status" value="1"/>
</dbReference>
<sequence>MSSRRNFIKNIALTAGATSLVSMNSFASSGQEELIYVSGGDKTFKPIKVEGRVISNGKGIARVSISDGQQVVLTDANGYFSIVSHNQRDFVFISIPSGYEIKQLSNGSADFFYRIDKNKAINKVEFVLKPLQESDHTHHFLVLADPQIQKIEEAEQLLSESVPDMLGTIKSLGSTNVFGIGCGDLIWDKHELFEKYNQAVKNLSIPFFQVFGNHDADLGQRSDEKTHFTFNAMYGPQYYSFNRGEIHYVVLDDVFFIGKGKEYIGYLTEEQLAWLEKDLANVPKGSTVVVSQHIPSYTGYFERNPKSSSLGAMVNNREHLYKILEGYNAHLMSGHTHFNETIVLNDSLIEHCHGTVCGAWWSGPICFDGTPGGYGVYTAKGAQLEWYYKGTGLSKDVQFRTYRVGEHPDFKDNWSVNIWNWDTQWQAYWYEDGVRKGELVRVTAKDPLSIKLHEGPKLPEKRKWVEPELTDHMFLFKPSKTVKSITVEVIDRFGRVYSELYSL</sequence>
<evidence type="ECO:0000313" key="5">
    <source>
        <dbReference type="EMBL" id="KZE80747.1"/>
    </source>
</evidence>
<dbReference type="PANTHER" id="PTHR43143:SF1">
    <property type="entry name" value="SERINE_THREONINE-PROTEIN PHOSPHATASE CPPED1"/>
    <property type="match status" value="1"/>
</dbReference>
<evidence type="ECO:0000259" key="2">
    <source>
        <dbReference type="Pfam" id="PF00149"/>
    </source>
</evidence>
<organism evidence="5 6">
    <name type="scientific">Myroides marinus</name>
    <dbReference type="NCBI Taxonomy" id="703342"/>
    <lineage>
        <taxon>Bacteria</taxon>
        <taxon>Pseudomonadati</taxon>
        <taxon>Bacteroidota</taxon>
        <taxon>Flavobacteriia</taxon>
        <taxon>Flavobacteriales</taxon>
        <taxon>Flavobacteriaceae</taxon>
        <taxon>Myroides</taxon>
    </lineage>
</organism>
<dbReference type="AlphaFoldDB" id="A0A163Z0G7"/>
<reference evidence="5 6" key="1">
    <citation type="submission" date="2016-01" db="EMBL/GenBank/DDBJ databases">
        <title>Whole genome sequencing of Myroides marinus L41.</title>
        <authorList>
            <person name="Hong K.W."/>
        </authorList>
    </citation>
    <scope>NUCLEOTIDE SEQUENCE [LARGE SCALE GENOMIC DNA]</scope>
    <source>
        <strain evidence="5 6">L41</strain>
    </source>
</reference>
<dbReference type="InterPro" id="IPR029052">
    <property type="entry name" value="Metallo-depent_PP-like"/>
</dbReference>
<keyword evidence="6" id="KW-1185">Reference proteome</keyword>
<dbReference type="Gene3D" id="3.60.21.10">
    <property type="match status" value="1"/>
</dbReference>
<dbReference type="RefSeq" id="WP_038987525.1">
    <property type="nucleotide sequence ID" value="NZ_JWJO01000050.1"/>
</dbReference>
<protein>
    <submittedName>
        <fullName evidence="5">Metallophosphoesterase</fullName>
    </submittedName>
</protein>
<dbReference type="Proteomes" id="UP000076630">
    <property type="component" value="Unassembled WGS sequence"/>
</dbReference>
<dbReference type="PROSITE" id="PS51318">
    <property type="entry name" value="TAT"/>
    <property type="match status" value="1"/>
</dbReference>